<dbReference type="AlphaFoldDB" id="A0A1X7ANI5"/>
<evidence type="ECO:0000313" key="2">
    <source>
        <dbReference type="EMBL" id="SMA49640.1"/>
    </source>
</evidence>
<proteinExistence type="predicted"/>
<protein>
    <recommendedName>
        <fullName evidence="1">Prenylated flavin chaperone LpdD-like domain-containing protein</fullName>
    </recommendedName>
</protein>
<dbReference type="RefSeq" id="WP_087112087.1">
    <property type="nucleotide sequence ID" value="NZ_CBCSCN010000010.1"/>
</dbReference>
<name>A0A1X7ANI5_9GAMM</name>
<dbReference type="Pfam" id="PF21758">
    <property type="entry name" value="PAC_bac"/>
    <property type="match status" value="1"/>
</dbReference>
<reference evidence="2 3" key="1">
    <citation type="submission" date="2017-03" db="EMBL/GenBank/DDBJ databases">
        <authorList>
            <person name="Afonso C.L."/>
            <person name="Miller P.J."/>
            <person name="Scott M.A."/>
            <person name="Spackman E."/>
            <person name="Goraichik I."/>
            <person name="Dimitrov K.M."/>
            <person name="Suarez D.L."/>
            <person name="Swayne D.E."/>
        </authorList>
    </citation>
    <scope>NUCLEOTIDE SEQUENCE [LARGE SCALE GENOMIC DNA]</scope>
    <source>
        <strain evidence="2">SB41UT1</strain>
    </source>
</reference>
<feature type="domain" description="Prenylated flavin chaperone LpdD-like" evidence="1">
    <location>
        <begin position="9"/>
        <end position="121"/>
    </location>
</feature>
<dbReference type="OrthoDB" id="5878625at2"/>
<dbReference type="InterPro" id="IPR048844">
    <property type="entry name" value="LpdD_chaperone-like"/>
</dbReference>
<dbReference type="EMBL" id="FWPT01000008">
    <property type="protein sequence ID" value="SMA49640.1"/>
    <property type="molecule type" value="Genomic_DNA"/>
</dbReference>
<organism evidence="2 3">
    <name type="scientific">Parendozoicomonas haliclonae</name>
    <dbReference type="NCBI Taxonomy" id="1960125"/>
    <lineage>
        <taxon>Bacteria</taxon>
        <taxon>Pseudomonadati</taxon>
        <taxon>Pseudomonadota</taxon>
        <taxon>Gammaproteobacteria</taxon>
        <taxon>Oceanospirillales</taxon>
        <taxon>Endozoicomonadaceae</taxon>
        <taxon>Parendozoicomonas</taxon>
    </lineage>
</organism>
<sequence>MISLQNDYKGFPLRLDARRMGQDLNISIYGGKIPHIGGVVMGIMGPALHEPDRMTYTEQVVSLQGHKDVLLARPIAEQLAKAMRCTVTVVCGIHYPDIQPADFPEIEQRVNGLVTQLIEKLES</sequence>
<evidence type="ECO:0000313" key="3">
    <source>
        <dbReference type="Proteomes" id="UP000196573"/>
    </source>
</evidence>
<keyword evidence="3" id="KW-1185">Reference proteome</keyword>
<dbReference type="Proteomes" id="UP000196573">
    <property type="component" value="Unassembled WGS sequence"/>
</dbReference>
<gene>
    <name evidence="2" type="ORF">EHSB41UT_03422</name>
</gene>
<evidence type="ECO:0000259" key="1">
    <source>
        <dbReference type="Pfam" id="PF21758"/>
    </source>
</evidence>
<accession>A0A1X7ANI5</accession>